<keyword evidence="1" id="KW-0175">Coiled coil</keyword>
<evidence type="ECO:0000313" key="3">
    <source>
        <dbReference type="EMBL" id="RSK65748.1"/>
    </source>
</evidence>
<dbReference type="AlphaFoldDB" id="A0A428LMW5"/>
<dbReference type="Pfam" id="PF08845">
    <property type="entry name" value="SymE_toxin"/>
    <property type="match status" value="1"/>
</dbReference>
<dbReference type="EMBL" id="RWHU01000006">
    <property type="protein sequence ID" value="RSK65748.1"/>
    <property type="molecule type" value="Genomic_DNA"/>
</dbReference>
<feature type="coiled-coil region" evidence="1">
    <location>
        <begin position="64"/>
        <end position="98"/>
    </location>
</feature>
<proteinExistence type="predicted"/>
<dbReference type="GO" id="GO:0016070">
    <property type="term" value="P:RNA metabolic process"/>
    <property type="evidence" value="ECO:0007669"/>
    <property type="project" value="InterPro"/>
</dbReference>
<feature type="domain" description="Toxin SymE-like" evidence="2">
    <location>
        <begin position="16"/>
        <end position="64"/>
    </location>
</feature>
<organism evidence="3 4">
    <name type="scientific">Enterobacter huaxiensis</name>
    <dbReference type="NCBI Taxonomy" id="2494702"/>
    <lineage>
        <taxon>Bacteria</taxon>
        <taxon>Pseudomonadati</taxon>
        <taxon>Pseudomonadota</taxon>
        <taxon>Gammaproteobacteria</taxon>
        <taxon>Enterobacterales</taxon>
        <taxon>Enterobacteriaceae</taxon>
        <taxon>Enterobacter</taxon>
    </lineage>
</organism>
<dbReference type="RefSeq" id="WP_125915051.1">
    <property type="nucleotide sequence ID" value="NZ_RWHU01000006.1"/>
</dbReference>
<dbReference type="InterPro" id="IPR014944">
    <property type="entry name" value="Toxin_SymE-like"/>
</dbReference>
<protein>
    <submittedName>
        <fullName evidence="3">Type I addiction module toxin, SymE family</fullName>
    </submittedName>
</protein>
<dbReference type="GO" id="GO:0003723">
    <property type="term" value="F:RNA binding"/>
    <property type="evidence" value="ECO:0007669"/>
    <property type="project" value="InterPro"/>
</dbReference>
<gene>
    <name evidence="3" type="ORF">EJE24_16780</name>
</gene>
<evidence type="ECO:0000256" key="1">
    <source>
        <dbReference type="SAM" id="Coils"/>
    </source>
</evidence>
<reference evidence="3 4" key="1">
    <citation type="submission" date="2018-12" db="EMBL/GenBank/DDBJ databases">
        <title>The Genome Submission of two Enterobacter spp. strains.</title>
        <authorList>
            <person name="Wu W."/>
            <person name="Wei L."/>
            <person name="Feng Y."/>
            <person name="Zong Z."/>
        </authorList>
    </citation>
    <scope>NUCLEOTIDE SEQUENCE [LARGE SCALE GENOMIC DNA]</scope>
    <source>
        <strain evidence="3 4">WCHEHu045002</strain>
    </source>
</reference>
<evidence type="ECO:0000313" key="4">
    <source>
        <dbReference type="Proteomes" id="UP000276389"/>
    </source>
</evidence>
<dbReference type="GO" id="GO:0005737">
    <property type="term" value="C:cytoplasm"/>
    <property type="evidence" value="ECO:0007669"/>
    <property type="project" value="InterPro"/>
</dbReference>
<name>A0A428LMW5_9ENTR</name>
<comment type="caution">
    <text evidence="3">The sequence shown here is derived from an EMBL/GenBank/DDBJ whole genome shotgun (WGS) entry which is preliminary data.</text>
</comment>
<dbReference type="GO" id="GO:0016788">
    <property type="term" value="F:hydrolase activity, acting on ester bonds"/>
    <property type="evidence" value="ECO:0007669"/>
    <property type="project" value="InterPro"/>
</dbReference>
<sequence length="114" mass="12695">MANLHSTPDTDQSGTERSLIVGYRPNVFDKSTPHIILSGKWLRAAGFDTGHQVTVKVMKGCIVLMAYNEQEQRLQDDYKRTKAKLTEIEDALAAIQTQHPGKRLAKSNATSQAR</sequence>
<dbReference type="Proteomes" id="UP000276389">
    <property type="component" value="Unassembled WGS sequence"/>
</dbReference>
<accession>A0A428LMW5</accession>
<evidence type="ECO:0000259" key="2">
    <source>
        <dbReference type="Pfam" id="PF08845"/>
    </source>
</evidence>